<feature type="domain" description="GPI inositol-deacylase PGAP1-like alpha/beta" evidence="2">
    <location>
        <begin position="205"/>
        <end position="252"/>
    </location>
</feature>
<dbReference type="InterPro" id="IPR029058">
    <property type="entry name" value="AB_hydrolase_fold"/>
</dbReference>
<evidence type="ECO:0000259" key="2">
    <source>
        <dbReference type="Pfam" id="PF07819"/>
    </source>
</evidence>
<protein>
    <recommendedName>
        <fullName evidence="1">GPI inositol-deacylase</fullName>
        <ecNumber evidence="1">3.1.-.-</ecNumber>
    </recommendedName>
</protein>
<dbReference type="GO" id="GO:0005789">
    <property type="term" value="C:endoplasmic reticulum membrane"/>
    <property type="evidence" value="ECO:0007669"/>
    <property type="project" value="UniProtKB-SubCell"/>
</dbReference>
<keyword evidence="1" id="KW-0472">Membrane</keyword>
<keyword evidence="4" id="KW-1185">Reference proteome</keyword>
<dbReference type="EC" id="3.1.-.-" evidence="1"/>
<evidence type="ECO:0000313" key="4">
    <source>
        <dbReference type="Proteomes" id="UP000037035"/>
    </source>
</evidence>
<dbReference type="InterPro" id="IPR012908">
    <property type="entry name" value="PGAP1-ab_dom-like"/>
</dbReference>
<name>A0A0L6UGK6_9BASI</name>
<keyword evidence="1" id="KW-0378">Hydrolase</keyword>
<dbReference type="PANTHER" id="PTHR11440">
    <property type="entry name" value="LECITHIN-CHOLESTEROL ACYLTRANSFERASE-RELATED"/>
    <property type="match status" value="1"/>
</dbReference>
<accession>A0A0L6UGK6</accession>
<proteinExistence type="inferred from homology"/>
<evidence type="ECO:0000256" key="1">
    <source>
        <dbReference type="RuleBase" id="RU365011"/>
    </source>
</evidence>
<reference evidence="3 4" key="1">
    <citation type="submission" date="2015-08" db="EMBL/GenBank/DDBJ databases">
        <title>Next Generation Sequencing and Analysis of the Genome of Puccinia sorghi L Schw, the Causal Agent of Maize Common Rust.</title>
        <authorList>
            <person name="Rochi L."/>
            <person name="Burguener G."/>
            <person name="Darino M."/>
            <person name="Turjanski A."/>
            <person name="Kreff E."/>
            <person name="Dieguez M.J."/>
            <person name="Sacco F."/>
        </authorList>
    </citation>
    <scope>NUCLEOTIDE SEQUENCE [LARGE SCALE GENOMIC DNA]</scope>
    <source>
        <strain evidence="3 4">RO10H11247</strain>
    </source>
</reference>
<comment type="similarity">
    <text evidence="1">Belongs to the GPI inositol-deacylase family.</text>
</comment>
<keyword evidence="1" id="KW-0813">Transport</keyword>
<dbReference type="Gene3D" id="3.40.50.1820">
    <property type="entry name" value="alpha/beta hydrolase"/>
    <property type="match status" value="1"/>
</dbReference>
<dbReference type="EMBL" id="LAVV01011508">
    <property type="protein sequence ID" value="KNZ47699.1"/>
    <property type="molecule type" value="Genomic_DNA"/>
</dbReference>
<dbReference type="SUPFAM" id="SSF53474">
    <property type="entry name" value="alpha/beta-Hydrolases"/>
    <property type="match status" value="1"/>
</dbReference>
<keyword evidence="1" id="KW-0653">Protein transport</keyword>
<dbReference type="Pfam" id="PF07819">
    <property type="entry name" value="PGAP1"/>
    <property type="match status" value="1"/>
</dbReference>
<sequence>MNNYQTTPSPLPVFSPPLSAALRAGTLTPGERYAPSPTVKRLKKILEQQQEQQSPLARLSLEKIRLINYQYALLFNKTRQRTRETSSSTTTSSLETASSSTAAKIKQWFWAQQQLTNTKATHPPKPISYHTTEPSSFAKPKFPLVLCHGLLGFDVLGPAALGLTYFRGVREALEERGVEVHVAKVPSCASIEERAKTLAEFIETRLPGRTVNLIGHSMGGLDSRFMITHLKPTSFKVASLTTIGTPHRGSAFADYLLLDVLGRECWLAALPNRQYIREEVCADASIAGQHLSTFLQISKSLGLPGGGQAFVELTSERMHLFNQSTADVDGVAYFSYGAACEPSFASPFRLPWGVVYEREGVTPIFISSSPFLFLRRLTLSLTTGPNDGLVSVASAQWGSYLGTLDNVNHAELVGWVEPWKTLTKKQIKHRIPSDEHQPHQQHSGQFKVVPFYLQVVDSLAKKGF</sequence>
<keyword evidence="1" id="KW-0256">Endoplasmic reticulum</keyword>
<dbReference type="OrthoDB" id="5592486at2759"/>
<dbReference type="AlphaFoldDB" id="A0A0L6UGK6"/>
<comment type="caution">
    <text evidence="3">The sequence shown here is derived from an EMBL/GenBank/DDBJ whole genome shotgun (WGS) entry which is preliminary data.</text>
</comment>
<dbReference type="Proteomes" id="UP000037035">
    <property type="component" value="Unassembled WGS sequence"/>
</dbReference>
<dbReference type="VEuPathDB" id="FungiDB:VP01_620g4"/>
<gene>
    <name evidence="3" type="ORF">VP01_620g4</name>
</gene>
<comment type="function">
    <text evidence="1">Involved in inositol deacylation of GPI-anchored proteins which plays important roles in the quality control and ER-associated degradation of GPI-anchored proteins.</text>
</comment>
<comment type="subcellular location">
    <subcellularLocation>
        <location evidence="1">Endoplasmic reticulum membrane</location>
    </subcellularLocation>
</comment>
<dbReference type="GO" id="GO:0016788">
    <property type="term" value="F:hydrolase activity, acting on ester bonds"/>
    <property type="evidence" value="ECO:0007669"/>
    <property type="project" value="InterPro"/>
</dbReference>
<dbReference type="GO" id="GO:0015031">
    <property type="term" value="P:protein transport"/>
    <property type="evidence" value="ECO:0007669"/>
    <property type="project" value="UniProtKB-KW"/>
</dbReference>
<dbReference type="STRING" id="27349.A0A0L6UGK6"/>
<evidence type="ECO:0000313" key="3">
    <source>
        <dbReference type="EMBL" id="KNZ47699.1"/>
    </source>
</evidence>
<organism evidence="3 4">
    <name type="scientific">Puccinia sorghi</name>
    <dbReference type="NCBI Taxonomy" id="27349"/>
    <lineage>
        <taxon>Eukaryota</taxon>
        <taxon>Fungi</taxon>
        <taxon>Dikarya</taxon>
        <taxon>Basidiomycota</taxon>
        <taxon>Pucciniomycotina</taxon>
        <taxon>Pucciniomycetes</taxon>
        <taxon>Pucciniales</taxon>
        <taxon>Pucciniaceae</taxon>
        <taxon>Puccinia</taxon>
    </lineage>
</organism>